<sequence length="275" mass="29567">MASTHEHLEHSHHAQHAAHDPFDRRVAVSMAIIAACLAGVATLGHRKHNDVLRIVGEANRLRTEAAAADVEKSNLFAWFQSKKNRTLQYEAAVVQVAQFPADNKDPHARQVIDSWKKKLLEVTDPGERKKQDDELAEINKKGKAKEAEAVRLLGEADELRDDAVHNHHQADRLDIAHLSAEIGLVVCSLALLTKRRGYWYFGMTATVVSLALAASAYMMENHAAGGHAAPGAGGHAAPAAGGHPPADHPAVPAAADHPTKAPEHGPNAHAPEHGK</sequence>
<dbReference type="Proteomes" id="UP000324974">
    <property type="component" value="Chromosome"/>
</dbReference>
<reference evidence="4" key="1">
    <citation type="submission" date="2019-08" db="EMBL/GenBank/DDBJ databases">
        <title>Limnoglobus roseus gen. nov., sp. nov., a novel freshwater planctomycete with a giant genome from the family Gemmataceae.</title>
        <authorList>
            <person name="Kulichevskaya I.S."/>
            <person name="Naumoff D.G."/>
            <person name="Miroshnikov K."/>
            <person name="Ivanova A."/>
            <person name="Philippov D.A."/>
            <person name="Hakobyan A."/>
            <person name="Rijpstra I.C."/>
            <person name="Sinninghe Damste J.S."/>
            <person name="Liesack W."/>
            <person name="Dedysh S.N."/>
        </authorList>
    </citation>
    <scope>NUCLEOTIDE SEQUENCE [LARGE SCALE GENOMIC DNA]</scope>
    <source>
        <strain evidence="4">PX52</strain>
    </source>
</reference>
<feature type="transmembrane region" description="Helical" evidence="2">
    <location>
        <begin position="26"/>
        <end position="44"/>
    </location>
</feature>
<dbReference type="KEGG" id="lrs:PX52LOC_06503"/>
<keyword evidence="2" id="KW-1133">Transmembrane helix</keyword>
<dbReference type="Pfam" id="PF14235">
    <property type="entry name" value="DUF4337"/>
    <property type="match status" value="1"/>
</dbReference>
<feature type="transmembrane region" description="Helical" evidence="2">
    <location>
        <begin position="198"/>
        <end position="218"/>
    </location>
</feature>
<accession>A0A5C1AJQ1</accession>
<proteinExistence type="predicted"/>
<gene>
    <name evidence="3" type="ORF">PX52LOC_06503</name>
</gene>
<keyword evidence="4" id="KW-1185">Reference proteome</keyword>
<dbReference type="AlphaFoldDB" id="A0A5C1AJQ1"/>
<dbReference type="OrthoDB" id="289565at2"/>
<keyword evidence="2" id="KW-0472">Membrane</keyword>
<dbReference type="RefSeq" id="WP_149113818.1">
    <property type="nucleotide sequence ID" value="NZ_CP042425.1"/>
</dbReference>
<organism evidence="3 4">
    <name type="scientific">Limnoglobus roseus</name>
    <dbReference type="NCBI Taxonomy" id="2598579"/>
    <lineage>
        <taxon>Bacteria</taxon>
        <taxon>Pseudomonadati</taxon>
        <taxon>Planctomycetota</taxon>
        <taxon>Planctomycetia</taxon>
        <taxon>Gemmatales</taxon>
        <taxon>Gemmataceae</taxon>
        <taxon>Limnoglobus</taxon>
    </lineage>
</organism>
<dbReference type="EMBL" id="CP042425">
    <property type="protein sequence ID" value="QEL19431.1"/>
    <property type="molecule type" value="Genomic_DNA"/>
</dbReference>
<evidence type="ECO:0000256" key="1">
    <source>
        <dbReference type="SAM" id="MobiDB-lite"/>
    </source>
</evidence>
<evidence type="ECO:0000313" key="4">
    <source>
        <dbReference type="Proteomes" id="UP000324974"/>
    </source>
</evidence>
<evidence type="ECO:0008006" key="5">
    <source>
        <dbReference type="Google" id="ProtNLM"/>
    </source>
</evidence>
<feature type="region of interest" description="Disordered" evidence="1">
    <location>
        <begin position="227"/>
        <end position="275"/>
    </location>
</feature>
<keyword evidence="2" id="KW-0812">Transmembrane</keyword>
<evidence type="ECO:0000256" key="2">
    <source>
        <dbReference type="SAM" id="Phobius"/>
    </source>
</evidence>
<name>A0A5C1AJQ1_9BACT</name>
<evidence type="ECO:0000313" key="3">
    <source>
        <dbReference type="EMBL" id="QEL19431.1"/>
    </source>
</evidence>
<dbReference type="InterPro" id="IPR025570">
    <property type="entry name" value="DUF4337"/>
</dbReference>
<feature type="compositionally biased region" description="Low complexity" evidence="1">
    <location>
        <begin position="227"/>
        <end position="256"/>
    </location>
</feature>
<protein>
    <recommendedName>
        <fullName evidence="5">DUF4337 domain-containing protein</fullName>
    </recommendedName>
</protein>